<dbReference type="EMBL" id="JAVBVO010000003">
    <property type="protein sequence ID" value="MDZ5758545.1"/>
    <property type="molecule type" value="Genomic_DNA"/>
</dbReference>
<evidence type="ECO:0000256" key="1">
    <source>
        <dbReference type="SAM" id="MobiDB-lite"/>
    </source>
</evidence>
<accession>A0AAW9K277</accession>
<dbReference type="RefSeq" id="WP_010051832.1">
    <property type="nucleotide sequence ID" value="NZ_CAJGUR010000058.1"/>
</dbReference>
<feature type="region of interest" description="Disordered" evidence="1">
    <location>
        <begin position="39"/>
        <end position="62"/>
    </location>
</feature>
<feature type="signal peptide" evidence="2">
    <location>
        <begin position="1"/>
        <end position="29"/>
    </location>
</feature>
<feature type="region of interest" description="Disordered" evidence="1">
    <location>
        <begin position="211"/>
        <end position="236"/>
    </location>
</feature>
<evidence type="ECO:0000256" key="2">
    <source>
        <dbReference type="SAM" id="SignalP"/>
    </source>
</evidence>
<dbReference type="GeneID" id="83605420"/>
<sequence length="271" mass="28786">MKLKQVRKIGLISAVSALTLFSSALPAFAVDKSVTTQGDVGFEKDESGTTDPLDPEKPDPLEPFVPVDPPTPTTGALRLDVTPFFHFGTNNKIVATKQNYYALFARGVKFGETEESDVPNYLQVTDARGGNKGFKVSVKTNGTFTSGTDKIENTKITLKNFSVNSGSEIKDSTVFPTVSATPIVISDNQAHDLLSAAVGQGYGIWTMPMGSSTEKTSGKGKDGTGTEGTVDATKEGRNPAVQLTIPAGQVIKDNTATPYVTDLNWTISDSI</sequence>
<organism evidence="4 5">
    <name type="scientific">Carnobacterium maltaromaticum</name>
    <name type="common">Carnobacterium piscicola</name>
    <dbReference type="NCBI Taxonomy" id="2751"/>
    <lineage>
        <taxon>Bacteria</taxon>
        <taxon>Bacillati</taxon>
        <taxon>Bacillota</taxon>
        <taxon>Bacilli</taxon>
        <taxon>Lactobacillales</taxon>
        <taxon>Carnobacteriaceae</taxon>
        <taxon>Carnobacterium</taxon>
    </lineage>
</organism>
<dbReference type="Proteomes" id="UP001290462">
    <property type="component" value="Unassembled WGS sequence"/>
</dbReference>
<feature type="chain" id="PRO_5043757204" evidence="2">
    <location>
        <begin position="30"/>
        <end position="271"/>
    </location>
</feature>
<gene>
    <name evidence="4" type="ORF">RAK27_07685</name>
</gene>
<dbReference type="AlphaFoldDB" id="A0AAW9K277"/>
<name>A0AAW9K277_CARML</name>
<dbReference type="InterPro" id="IPR027994">
    <property type="entry name" value="WxL_dom"/>
</dbReference>
<evidence type="ECO:0000259" key="3">
    <source>
        <dbReference type="Pfam" id="PF13731"/>
    </source>
</evidence>
<comment type="caution">
    <text evidence="4">The sequence shown here is derived from an EMBL/GenBank/DDBJ whole genome shotgun (WGS) entry which is preliminary data.</text>
</comment>
<dbReference type="Pfam" id="PF13731">
    <property type="entry name" value="WxL"/>
    <property type="match status" value="1"/>
</dbReference>
<keyword evidence="2" id="KW-0732">Signal</keyword>
<protein>
    <submittedName>
        <fullName evidence="4">WxL domain-containing protein</fullName>
    </submittedName>
</protein>
<evidence type="ECO:0000313" key="5">
    <source>
        <dbReference type="Proteomes" id="UP001290462"/>
    </source>
</evidence>
<feature type="domain" description="WxL" evidence="3">
    <location>
        <begin position="31"/>
        <end position="269"/>
    </location>
</feature>
<evidence type="ECO:0000313" key="4">
    <source>
        <dbReference type="EMBL" id="MDZ5758545.1"/>
    </source>
</evidence>
<reference evidence="4" key="1">
    <citation type="submission" date="2023-08" db="EMBL/GenBank/DDBJ databases">
        <title>Genomic characterization of piscicolin 126 produced by Carnobacterium maltaromaticum CM22 strain isolated from salmon (Salmo salar).</title>
        <authorList>
            <person name="Gonzalez-Gragera E."/>
            <person name="Garcia-Lopez J.D."/>
            <person name="Teso-Perez C."/>
            <person name="Gimenez-Hernandez I."/>
            <person name="Peralta-Sanchez J.M."/>
            <person name="Valdivia E."/>
            <person name="Montalban-Lopez M."/>
            <person name="Martin-Platero A.M."/>
            <person name="Banos A."/>
            <person name="Martinez-Bueno M."/>
        </authorList>
    </citation>
    <scope>NUCLEOTIDE SEQUENCE</scope>
    <source>
        <strain evidence="4">CM22</strain>
    </source>
</reference>
<proteinExistence type="predicted"/>